<dbReference type="PANTHER" id="PTHR12526">
    <property type="entry name" value="GLYCOSYLTRANSFERASE"/>
    <property type="match status" value="1"/>
</dbReference>
<feature type="domain" description="Glycosyltransferase subfamily 4-like N-terminal" evidence="2">
    <location>
        <begin position="15"/>
        <end position="195"/>
    </location>
</feature>
<dbReference type="Gene3D" id="3.40.50.2000">
    <property type="entry name" value="Glycogen Phosphorylase B"/>
    <property type="match status" value="2"/>
</dbReference>
<keyword evidence="3" id="KW-0808">Transferase</keyword>
<dbReference type="Pfam" id="PF13439">
    <property type="entry name" value="Glyco_transf_4"/>
    <property type="match status" value="1"/>
</dbReference>
<reference evidence="4" key="1">
    <citation type="journal article" date="2019" name="Int. J. Syst. Evol. Microbiol.">
        <title>The Global Catalogue of Microorganisms (GCM) 10K type strain sequencing project: providing services to taxonomists for standard genome sequencing and annotation.</title>
        <authorList>
            <consortium name="The Broad Institute Genomics Platform"/>
            <consortium name="The Broad Institute Genome Sequencing Center for Infectious Disease"/>
            <person name="Wu L."/>
            <person name="Ma J."/>
        </authorList>
    </citation>
    <scope>NUCLEOTIDE SEQUENCE [LARGE SCALE GENOMIC DNA]</scope>
    <source>
        <strain evidence="4">CCUG 46385</strain>
    </source>
</reference>
<keyword evidence="4" id="KW-1185">Reference proteome</keyword>
<dbReference type="Pfam" id="PF00534">
    <property type="entry name" value="Glycos_transf_1"/>
    <property type="match status" value="1"/>
</dbReference>
<dbReference type="CDD" id="cd03801">
    <property type="entry name" value="GT4_PimA-like"/>
    <property type="match status" value="1"/>
</dbReference>
<accession>A0ABV9QPK6</accession>
<feature type="domain" description="Glycosyl transferase family 1" evidence="1">
    <location>
        <begin position="213"/>
        <end position="327"/>
    </location>
</feature>
<dbReference type="Proteomes" id="UP001595916">
    <property type="component" value="Unassembled WGS sequence"/>
</dbReference>
<evidence type="ECO:0000259" key="2">
    <source>
        <dbReference type="Pfam" id="PF13439"/>
    </source>
</evidence>
<evidence type="ECO:0000313" key="3">
    <source>
        <dbReference type="EMBL" id="MFC4805672.1"/>
    </source>
</evidence>
<dbReference type="InterPro" id="IPR028098">
    <property type="entry name" value="Glyco_trans_4-like_N"/>
</dbReference>
<protein>
    <submittedName>
        <fullName evidence="3">Glycosyltransferase family 4 protein</fullName>
        <ecNumber evidence="3">2.4.-.-</ecNumber>
    </submittedName>
</protein>
<gene>
    <name evidence="3" type="ORF">ACFO4R_11420</name>
</gene>
<dbReference type="RefSeq" id="WP_379789291.1">
    <property type="nucleotide sequence ID" value="NZ_JBHSHL010000059.1"/>
</dbReference>
<evidence type="ECO:0000313" key="4">
    <source>
        <dbReference type="Proteomes" id="UP001595916"/>
    </source>
</evidence>
<organism evidence="3 4">
    <name type="scientific">Filifactor villosus</name>
    <dbReference type="NCBI Taxonomy" id="29374"/>
    <lineage>
        <taxon>Bacteria</taxon>
        <taxon>Bacillati</taxon>
        <taxon>Bacillota</taxon>
        <taxon>Clostridia</taxon>
        <taxon>Peptostreptococcales</taxon>
        <taxon>Filifactoraceae</taxon>
        <taxon>Filifactor</taxon>
    </lineage>
</organism>
<sequence>MKILHCLAQLPMKTGSGVYFSTVVNAMVHRNHENAVIYAEQPPFAINFEGVQKHYPVEFLTRELPFPIAGMSDEMPYPSTVYSKMDEEMTTLWHDAFRRRLRLAKEEFRPDVVICHHLFLLTALVREVFPDTKLIGITHGTDLRQVRKHPRFRNHLSAIPTLDAFCSIAPKDAHEIRDIFGVAPSKIEVMGGGFNSEIFYEGRDEVLPGLNLMYAGKISPSKGVFELAKATPLIAEKYPYVKVHIVGAADEETKKELYRLAGGEENLAVYNAENQKLMADQLRKMDVFVLPSYYEGLGLVAIEALACSVRTVATEIEGLMWLLGKEVADSGVIEYVALPKLYDVDKPYEEEKPAFVRRLADKLLLQLDRIIAQESFPEEIKKEVRNHSWDHIMDRLEQRLQSLL</sequence>
<dbReference type="SUPFAM" id="SSF53756">
    <property type="entry name" value="UDP-Glycosyltransferase/glycogen phosphorylase"/>
    <property type="match status" value="1"/>
</dbReference>
<dbReference type="InterPro" id="IPR001296">
    <property type="entry name" value="Glyco_trans_1"/>
</dbReference>
<comment type="caution">
    <text evidence="3">The sequence shown here is derived from an EMBL/GenBank/DDBJ whole genome shotgun (WGS) entry which is preliminary data.</text>
</comment>
<dbReference type="EMBL" id="JBHSHL010000059">
    <property type="protein sequence ID" value="MFC4805672.1"/>
    <property type="molecule type" value="Genomic_DNA"/>
</dbReference>
<keyword evidence="3" id="KW-0328">Glycosyltransferase</keyword>
<dbReference type="EC" id="2.4.-.-" evidence="3"/>
<dbReference type="GO" id="GO:0016757">
    <property type="term" value="F:glycosyltransferase activity"/>
    <property type="evidence" value="ECO:0007669"/>
    <property type="project" value="UniProtKB-KW"/>
</dbReference>
<name>A0ABV9QPK6_9FIRM</name>
<evidence type="ECO:0000259" key="1">
    <source>
        <dbReference type="Pfam" id="PF00534"/>
    </source>
</evidence>
<proteinExistence type="predicted"/>
<dbReference type="PANTHER" id="PTHR12526:SF630">
    <property type="entry name" value="GLYCOSYLTRANSFERASE"/>
    <property type="match status" value="1"/>
</dbReference>